<dbReference type="GO" id="GO:0004497">
    <property type="term" value="F:monooxygenase activity"/>
    <property type="evidence" value="ECO:0007669"/>
    <property type="project" value="UniProtKB-KW"/>
</dbReference>
<dbReference type="GO" id="GO:0071949">
    <property type="term" value="F:FAD binding"/>
    <property type="evidence" value="ECO:0007669"/>
    <property type="project" value="InterPro"/>
</dbReference>
<feature type="domain" description="FAD-binding" evidence="3">
    <location>
        <begin position="3"/>
        <end position="322"/>
    </location>
</feature>
<dbReference type="PRINTS" id="PR00420">
    <property type="entry name" value="RNGMNOXGNASE"/>
</dbReference>
<organism evidence="4 5">
    <name type="scientific">Actinorhabdospora filicis</name>
    <dbReference type="NCBI Taxonomy" id="1785913"/>
    <lineage>
        <taxon>Bacteria</taxon>
        <taxon>Bacillati</taxon>
        <taxon>Actinomycetota</taxon>
        <taxon>Actinomycetes</taxon>
        <taxon>Micromonosporales</taxon>
        <taxon>Micromonosporaceae</taxon>
        <taxon>Actinorhabdospora</taxon>
    </lineage>
</organism>
<keyword evidence="1" id="KW-0560">Oxidoreductase</keyword>
<evidence type="ECO:0000313" key="4">
    <source>
        <dbReference type="EMBL" id="GLZ75969.1"/>
    </source>
</evidence>
<keyword evidence="2 4" id="KW-0503">Monooxygenase</keyword>
<evidence type="ECO:0000259" key="3">
    <source>
        <dbReference type="Pfam" id="PF01494"/>
    </source>
</evidence>
<dbReference type="EMBL" id="BSTX01000001">
    <property type="protein sequence ID" value="GLZ75969.1"/>
    <property type="molecule type" value="Genomic_DNA"/>
</dbReference>
<proteinExistence type="predicted"/>
<name>A0A9W6SI83_9ACTN</name>
<dbReference type="SUPFAM" id="SSF51905">
    <property type="entry name" value="FAD/NAD(P)-binding domain"/>
    <property type="match status" value="1"/>
</dbReference>
<accession>A0A9W6SI83</accession>
<gene>
    <name evidence="4" type="ORF">Afil01_07760</name>
</gene>
<evidence type="ECO:0000313" key="5">
    <source>
        <dbReference type="Proteomes" id="UP001165079"/>
    </source>
</evidence>
<comment type="caution">
    <text evidence="4">The sequence shown here is derived from an EMBL/GenBank/DDBJ whole genome shotgun (WGS) entry which is preliminary data.</text>
</comment>
<evidence type="ECO:0000256" key="2">
    <source>
        <dbReference type="ARBA" id="ARBA00023033"/>
    </source>
</evidence>
<dbReference type="RefSeq" id="WP_285661172.1">
    <property type="nucleotide sequence ID" value="NZ_BSTX01000001.1"/>
</dbReference>
<keyword evidence="5" id="KW-1185">Reference proteome</keyword>
<dbReference type="InterPro" id="IPR002938">
    <property type="entry name" value="FAD-bd"/>
</dbReference>
<dbReference type="InterPro" id="IPR036188">
    <property type="entry name" value="FAD/NAD-bd_sf"/>
</dbReference>
<dbReference type="PANTHER" id="PTHR13789">
    <property type="entry name" value="MONOOXYGENASE"/>
    <property type="match status" value="1"/>
</dbReference>
<dbReference type="Gene3D" id="3.50.50.60">
    <property type="entry name" value="FAD/NAD(P)-binding domain"/>
    <property type="match status" value="1"/>
</dbReference>
<protein>
    <submittedName>
        <fullName evidence="4">Monooxygenase</fullName>
    </submittedName>
</protein>
<sequence>MRILIAGAGIAGAAAARALLADGHDVTVLERSPEPRVIGGAITLWPGGLLILDELGADLTGLGQRITAVETRTAAGRVVATADVTHMEARFGAGALVIPRGDLLTTLLDGVAPVHYGARVATVEETGKEVRVTTEDGAAHTADLLIGADGVGSAVRAALWGPAPRPETGVASWQGLIPSPVDLGSTALMIVGRDGYLGLSPAGNGLTQWFMDAPWPAPPGDPLALLEARYGHWAAPVPELFTALRDADVRPYAHHRHHIARIWGAGRSVLIGDAAHAMPPSLALGTNQALEDIWVLRRALRDDPRTALGLYSLRRRASAKRASRLARWSMSVSGPLTLMQSETQMRMAARGPKNAMTKMVAALHRGISERLKAGEPAEVRV</sequence>
<dbReference type="Proteomes" id="UP001165079">
    <property type="component" value="Unassembled WGS sequence"/>
</dbReference>
<reference evidence="4" key="1">
    <citation type="submission" date="2023-03" db="EMBL/GenBank/DDBJ databases">
        <title>Actinorhabdospora filicis NBRC 111898.</title>
        <authorList>
            <person name="Ichikawa N."/>
            <person name="Sato H."/>
            <person name="Tonouchi N."/>
        </authorList>
    </citation>
    <scope>NUCLEOTIDE SEQUENCE</scope>
    <source>
        <strain evidence="4">NBRC 111898</strain>
    </source>
</reference>
<evidence type="ECO:0000256" key="1">
    <source>
        <dbReference type="ARBA" id="ARBA00023002"/>
    </source>
</evidence>
<dbReference type="AlphaFoldDB" id="A0A9W6SI83"/>
<dbReference type="Pfam" id="PF01494">
    <property type="entry name" value="FAD_binding_3"/>
    <property type="match status" value="1"/>
</dbReference>
<dbReference type="InterPro" id="IPR050493">
    <property type="entry name" value="FAD-dep_Monooxygenase_BioMet"/>
</dbReference>
<dbReference type="PANTHER" id="PTHR13789:SF309">
    <property type="entry name" value="PUTATIVE (AFU_ORTHOLOGUE AFUA_6G14510)-RELATED"/>
    <property type="match status" value="1"/>
</dbReference>